<evidence type="ECO:0000313" key="1">
    <source>
        <dbReference type="EMBL" id="CAF2769704.1"/>
    </source>
</evidence>
<evidence type="ECO:0000313" key="2">
    <source>
        <dbReference type="Proteomes" id="UP000675881"/>
    </source>
</evidence>
<dbReference type="AlphaFoldDB" id="A0A7R8H0I8"/>
<protein>
    <submittedName>
        <fullName evidence="1">(salmon louse) hypothetical protein</fullName>
    </submittedName>
</protein>
<gene>
    <name evidence="1" type="ORF">LSAA_1282</name>
</gene>
<proteinExistence type="predicted"/>
<dbReference type="OrthoDB" id="7331812at2759"/>
<accession>A0A7R8H0I8</accession>
<dbReference type="Proteomes" id="UP000675881">
    <property type="component" value="Chromosome 1"/>
</dbReference>
<organism evidence="1 2">
    <name type="scientific">Lepeophtheirus salmonis</name>
    <name type="common">Salmon louse</name>
    <name type="synonym">Caligus salmonis</name>
    <dbReference type="NCBI Taxonomy" id="72036"/>
    <lineage>
        <taxon>Eukaryota</taxon>
        <taxon>Metazoa</taxon>
        <taxon>Ecdysozoa</taxon>
        <taxon>Arthropoda</taxon>
        <taxon>Crustacea</taxon>
        <taxon>Multicrustacea</taxon>
        <taxon>Hexanauplia</taxon>
        <taxon>Copepoda</taxon>
        <taxon>Siphonostomatoida</taxon>
        <taxon>Caligidae</taxon>
        <taxon>Lepeophtheirus</taxon>
    </lineage>
</organism>
<sequence length="221" mass="25733">MEEPETIIELIDVSMEKKSIESTIDKSICLSRATSQKKNCENYDYRTEILRYKVKLLNIQRILMREKRGKKINKKKLVKDFLLEKGHSISQVNFLMGKTNRLGNFSQDEIIDSLLLRTISLRAYKFLRQKKLMCLPAPSTLSNWIKDFRVNNGFLWNSLDQAEFAVPNAPVKCRSRIEETQDVPSLNQLEPTPISNEEEFEHHNSDDCISLSMALTFERES</sequence>
<dbReference type="EMBL" id="HG994580">
    <property type="protein sequence ID" value="CAF2769704.1"/>
    <property type="molecule type" value="Genomic_DNA"/>
</dbReference>
<reference evidence="1" key="1">
    <citation type="submission" date="2021-02" db="EMBL/GenBank/DDBJ databases">
        <authorList>
            <person name="Bekaert M."/>
        </authorList>
    </citation>
    <scope>NUCLEOTIDE SEQUENCE</scope>
    <source>
        <strain evidence="1">IoA-00</strain>
    </source>
</reference>
<name>A0A7R8H0I8_LEPSM</name>
<keyword evidence="2" id="KW-1185">Reference proteome</keyword>